<proteinExistence type="predicted"/>
<evidence type="ECO:0000313" key="2">
    <source>
        <dbReference type="Proteomes" id="UP000242520"/>
    </source>
</evidence>
<name>A0A1M5PVD3_9FIRM</name>
<dbReference type="Proteomes" id="UP000242520">
    <property type="component" value="Unassembled WGS sequence"/>
</dbReference>
<dbReference type="STRING" id="1123350.SAMN02744040_00626"/>
<sequence length="350" mass="40988">MLKIETFEKETLIFNFTGDWERTTQRAYDGNYSYGSKDISHSQESNAYLTVTTDYIEFYWRVSSESSYDKFEFYIDGNREIRESGVVGWNKFSKTLPKGKHNFHWKYYKDGSVSKNDDRAYIDNLILNIVESRYFIEDEGVMKAWNETNKQYEVVQIIDEQNQELVDLTPDKLTDEIFLNYGMKTLKVSRAGLVDLRPKIYYFTNEDEVVSSPENFCLKLIETVKSLPKIVVENTGRILEQTISSITIDDTVSGTGDLQYALSKDKITWYAFDITNLIWQVVDITNDTDFAIKGMRKEDFEVITEAHYEEIFKMGDELYLAFRFYKGEETDECKFKGIKINYTSPLDIII</sequence>
<gene>
    <name evidence="1" type="ORF">SAMN02744040_00626</name>
</gene>
<dbReference type="RefSeq" id="WP_072723561.1">
    <property type="nucleotide sequence ID" value="NZ_FQXH01000007.1"/>
</dbReference>
<keyword evidence="2" id="KW-1185">Reference proteome</keyword>
<evidence type="ECO:0000313" key="1">
    <source>
        <dbReference type="EMBL" id="SHH05784.1"/>
    </source>
</evidence>
<reference evidence="2" key="1">
    <citation type="submission" date="2016-11" db="EMBL/GenBank/DDBJ databases">
        <authorList>
            <person name="Varghese N."/>
            <person name="Submissions S."/>
        </authorList>
    </citation>
    <scope>NUCLEOTIDE SEQUENCE [LARGE SCALE GENOMIC DNA]</scope>
    <source>
        <strain evidence="2">DSM 15285</strain>
    </source>
</reference>
<organism evidence="1 2">
    <name type="scientific">Tepidibacter thalassicus DSM 15285</name>
    <dbReference type="NCBI Taxonomy" id="1123350"/>
    <lineage>
        <taxon>Bacteria</taxon>
        <taxon>Bacillati</taxon>
        <taxon>Bacillota</taxon>
        <taxon>Clostridia</taxon>
        <taxon>Peptostreptococcales</taxon>
        <taxon>Peptostreptococcaceae</taxon>
        <taxon>Tepidibacter</taxon>
    </lineage>
</organism>
<dbReference type="AlphaFoldDB" id="A0A1M5PVD3"/>
<dbReference type="OrthoDB" id="1917176at2"/>
<protein>
    <submittedName>
        <fullName evidence="1">Uncharacterized protein</fullName>
    </submittedName>
</protein>
<accession>A0A1M5PVD3</accession>
<dbReference type="EMBL" id="FQXH01000007">
    <property type="protein sequence ID" value="SHH05784.1"/>
    <property type="molecule type" value="Genomic_DNA"/>
</dbReference>